<feature type="domain" description="J" evidence="2">
    <location>
        <begin position="8"/>
        <end position="71"/>
    </location>
</feature>
<dbReference type="AlphaFoldDB" id="A0A1S9ZL98"/>
<dbReference type="Pfam" id="PF00226">
    <property type="entry name" value="DnaJ"/>
    <property type="match status" value="1"/>
</dbReference>
<evidence type="ECO:0000313" key="4">
    <source>
        <dbReference type="Proteomes" id="UP000190322"/>
    </source>
</evidence>
<proteinExistence type="predicted"/>
<evidence type="ECO:0000313" key="3">
    <source>
        <dbReference type="EMBL" id="OOR84305.1"/>
    </source>
</evidence>
<dbReference type="InterPro" id="IPR001623">
    <property type="entry name" value="DnaJ_domain"/>
</dbReference>
<sequence length="279" mass="31299">MKGVYSQDYYRLLGVADDADTAAIKRAYRQQIARHHPDRQADSDEDMVRQLNTAYAVLKDDKARRQYDRQLPRIRQKQWLSQQRARFSEVRHEFGHLANAALVNFGKRKFDRIIFDAHRTKHMDQLAQRAAAHFGRVWQRFADAPVKIGYDTTCAIGLHTVYDGGEVLIDWQGTHFKAVLPSGLSDGDIITVECHGSPVRVGIQTKPVSIYVKSLDVNYVIFLSPKQAAEGSAIELPEPIDLTLTIPPNGTYPAKIVLSNQGLRQATGVGDVIVHLSIA</sequence>
<organism evidence="3 4">
    <name type="scientific">Moraxella canis</name>
    <dbReference type="NCBI Taxonomy" id="90239"/>
    <lineage>
        <taxon>Bacteria</taxon>
        <taxon>Pseudomonadati</taxon>
        <taxon>Pseudomonadota</taxon>
        <taxon>Gammaproteobacteria</taxon>
        <taxon>Moraxellales</taxon>
        <taxon>Moraxellaceae</taxon>
        <taxon>Moraxella</taxon>
    </lineage>
</organism>
<protein>
    <submittedName>
        <fullName evidence="3">Molecular chaperone DnaJ</fullName>
    </submittedName>
</protein>
<dbReference type="RefSeq" id="WP_078255949.1">
    <property type="nucleotide sequence ID" value="NZ_MUXT01000005.1"/>
</dbReference>
<dbReference type="PANTHER" id="PTHR45295:SF1">
    <property type="entry name" value="CHAPERONE PROTEIN DNAJ C76, CHLOROPLASTIC"/>
    <property type="match status" value="1"/>
</dbReference>
<dbReference type="Gene3D" id="1.10.287.110">
    <property type="entry name" value="DnaJ domain"/>
    <property type="match status" value="1"/>
</dbReference>
<dbReference type="Proteomes" id="UP000190322">
    <property type="component" value="Unassembled WGS sequence"/>
</dbReference>
<reference evidence="3 4" key="1">
    <citation type="submission" date="2017-02" db="EMBL/GenBank/DDBJ databases">
        <title>Draft genome sequence of Moraxella canis CCUG 8415A type strain.</title>
        <authorList>
            <person name="Engstrom-Jakobsson H."/>
            <person name="Salva-Serra F."/>
            <person name="Thorell K."/>
            <person name="Gonzales-Siles L."/>
            <person name="Karlsson R."/>
            <person name="Boulund F."/>
            <person name="Engstrand L."/>
            <person name="Moore E."/>
        </authorList>
    </citation>
    <scope>NUCLEOTIDE SEQUENCE [LARGE SCALE GENOMIC DNA]</scope>
    <source>
        <strain evidence="3 4">CCUG 8415A</strain>
    </source>
</reference>
<keyword evidence="1" id="KW-0143">Chaperone</keyword>
<gene>
    <name evidence="3" type="ORF">B0180_04910</name>
</gene>
<name>A0A1S9ZL98_9GAMM</name>
<evidence type="ECO:0000256" key="1">
    <source>
        <dbReference type="ARBA" id="ARBA00023186"/>
    </source>
</evidence>
<comment type="caution">
    <text evidence="3">The sequence shown here is derived from an EMBL/GenBank/DDBJ whole genome shotgun (WGS) entry which is preliminary data.</text>
</comment>
<dbReference type="SMART" id="SM00271">
    <property type="entry name" value="DnaJ"/>
    <property type="match status" value="1"/>
</dbReference>
<dbReference type="CDD" id="cd06257">
    <property type="entry name" value="DnaJ"/>
    <property type="match status" value="1"/>
</dbReference>
<dbReference type="EMBL" id="MUXT01000005">
    <property type="protein sequence ID" value="OOR84305.1"/>
    <property type="molecule type" value="Genomic_DNA"/>
</dbReference>
<dbReference type="SUPFAM" id="SSF46565">
    <property type="entry name" value="Chaperone J-domain"/>
    <property type="match status" value="1"/>
</dbReference>
<accession>A0A1S9ZL98</accession>
<dbReference type="PROSITE" id="PS50076">
    <property type="entry name" value="DNAJ_2"/>
    <property type="match status" value="1"/>
</dbReference>
<dbReference type="InterPro" id="IPR036869">
    <property type="entry name" value="J_dom_sf"/>
</dbReference>
<evidence type="ECO:0000259" key="2">
    <source>
        <dbReference type="PROSITE" id="PS50076"/>
    </source>
</evidence>
<dbReference type="PRINTS" id="PR00625">
    <property type="entry name" value="JDOMAIN"/>
</dbReference>
<dbReference type="PANTHER" id="PTHR45295">
    <property type="entry name" value="CHAPERONE PROTEIN DNAJ C76, CHLOROPLASTIC"/>
    <property type="match status" value="1"/>
</dbReference>